<dbReference type="Proteomes" id="UP001269819">
    <property type="component" value="Unassembled WGS sequence"/>
</dbReference>
<comment type="caution">
    <text evidence="2">The sequence shown here is derived from an EMBL/GenBank/DDBJ whole genome shotgun (WGS) entry which is preliminary data.</text>
</comment>
<proteinExistence type="predicted"/>
<dbReference type="InterPro" id="IPR041304">
    <property type="entry name" value="AbiTii"/>
</dbReference>
<feature type="domain" description="AbiTii" evidence="1">
    <location>
        <begin position="7"/>
        <end position="183"/>
    </location>
</feature>
<dbReference type="EMBL" id="JAWIIJ010000002">
    <property type="protein sequence ID" value="MDV2077958.1"/>
    <property type="molecule type" value="Genomic_DNA"/>
</dbReference>
<gene>
    <name evidence="2" type="ORF">RYS15_04655</name>
</gene>
<evidence type="ECO:0000313" key="3">
    <source>
        <dbReference type="Proteomes" id="UP001269819"/>
    </source>
</evidence>
<reference evidence="2 3" key="1">
    <citation type="submission" date="2023-10" db="EMBL/GenBank/DDBJ databases">
        <title>Characteristics and mechanism of a salt-tolerant marine origin heterotrophic nitrifying- aerobic denitrifying bacteria Marinobacter xestospongiae HN1.</title>
        <authorList>
            <person name="Qi R."/>
        </authorList>
    </citation>
    <scope>NUCLEOTIDE SEQUENCE [LARGE SCALE GENOMIC DNA]</scope>
    <source>
        <strain evidence="2 3">HN1</strain>
    </source>
</reference>
<name>A0ABU3VUL3_9GAMM</name>
<organism evidence="2 3">
    <name type="scientific">Marinobacter xestospongiae</name>
    <dbReference type="NCBI Taxonomy" id="994319"/>
    <lineage>
        <taxon>Bacteria</taxon>
        <taxon>Pseudomonadati</taxon>
        <taxon>Pseudomonadota</taxon>
        <taxon>Gammaproteobacteria</taxon>
        <taxon>Pseudomonadales</taxon>
        <taxon>Marinobacteraceae</taxon>
        <taxon>Marinobacter</taxon>
    </lineage>
</organism>
<evidence type="ECO:0000313" key="2">
    <source>
        <dbReference type="EMBL" id="MDV2077958.1"/>
    </source>
</evidence>
<evidence type="ECO:0000259" key="1">
    <source>
        <dbReference type="Pfam" id="PF18864"/>
    </source>
</evidence>
<dbReference type="RefSeq" id="WP_316972814.1">
    <property type="nucleotide sequence ID" value="NZ_JAWIIJ010000002.1"/>
</dbReference>
<accession>A0ABU3VUL3</accession>
<keyword evidence="3" id="KW-1185">Reference proteome</keyword>
<dbReference type="Pfam" id="PF18864">
    <property type="entry name" value="AbiTii"/>
    <property type="match status" value="1"/>
</dbReference>
<protein>
    <recommendedName>
        <fullName evidence="1">AbiTii domain-containing protein</fullName>
    </recommendedName>
</protein>
<sequence>MSTSANHLHQRLQDEAEAITRLMPTAITLATMVRHRAMAAWLRAEFEGYGDPASIPTYRAALPGHLVANSPQYGWIPAPIDDDQKTRHNHLDVGDSIKELERVCLNCKKGNGHRVTFDDDTLRTLQKQVNLTATLALTINRDTYCRVIRVVRGAVYLWCQALLDHGLTGDHNAYTSKERQQVAHLDTPEAFWRKAVKLDGELPVPDVREVGFLQRVFGRTG</sequence>